<dbReference type="OrthoDB" id="5535036at2"/>
<accession>A0A085WS56</accession>
<dbReference type="EMBL" id="JMCB01000003">
    <property type="protein sequence ID" value="KFE70519.1"/>
    <property type="molecule type" value="Genomic_DNA"/>
</dbReference>
<evidence type="ECO:0000259" key="2">
    <source>
        <dbReference type="Pfam" id="PF03412"/>
    </source>
</evidence>
<comment type="caution">
    <text evidence="3">The sequence shown here is derived from an EMBL/GenBank/DDBJ whole genome shotgun (WGS) entry which is preliminary data.</text>
</comment>
<feature type="compositionally biased region" description="Basic and acidic residues" evidence="1">
    <location>
        <begin position="343"/>
        <end position="365"/>
    </location>
</feature>
<dbReference type="RefSeq" id="WP_044185685.1">
    <property type="nucleotide sequence ID" value="NZ_JMCB01000003.1"/>
</dbReference>
<feature type="region of interest" description="Disordered" evidence="1">
    <location>
        <begin position="339"/>
        <end position="374"/>
    </location>
</feature>
<dbReference type="AlphaFoldDB" id="A0A085WS56"/>
<evidence type="ECO:0000313" key="3">
    <source>
        <dbReference type="EMBL" id="KFE70519.1"/>
    </source>
</evidence>
<dbReference type="Pfam" id="PF03412">
    <property type="entry name" value="Peptidase_C39"/>
    <property type="match status" value="1"/>
</dbReference>
<dbReference type="GO" id="GO:0006508">
    <property type="term" value="P:proteolysis"/>
    <property type="evidence" value="ECO:0007669"/>
    <property type="project" value="InterPro"/>
</dbReference>
<sequence length="374" mass="39639">MSIRLPSFSELSRLTSTQPRTNLGGWQNIPHINQLRPNGAGKDYANGAYNCGPAVVAMLARGHGNMSGISDAKLIQQLGKGLVTKDGVDADGIAKMLKRADVPPAGEALGADYDDSELNAHLDQGHKVIAQVRASDAKGVDPDNAHYVLIQGKTKDGNYNVSDPLAKKSYVVTPDQLREAVLKAPPDGGMLIPVASPAEAQRTSPTASTTTAPAPAAAQRAEAPAAPVDVFEGAEARALKPTITKAPNPDAFSVTQDVFEGVDTSFKEPETDERNEVMEANEQRNQFEINLRYGKSTDAQAEPSVAPVVAEDRDVNEAAAELRERKASGDKGAYETLAQLEKSTSDKDKAVLDQVKTADKKDPGIGKKSTGDAF</sequence>
<name>A0A085WS56_9BACT</name>
<evidence type="ECO:0000256" key="1">
    <source>
        <dbReference type="SAM" id="MobiDB-lite"/>
    </source>
</evidence>
<dbReference type="Proteomes" id="UP000028725">
    <property type="component" value="Unassembled WGS sequence"/>
</dbReference>
<dbReference type="GO" id="GO:0016020">
    <property type="term" value="C:membrane"/>
    <property type="evidence" value="ECO:0007669"/>
    <property type="project" value="InterPro"/>
</dbReference>
<evidence type="ECO:0000313" key="4">
    <source>
        <dbReference type="Proteomes" id="UP000028725"/>
    </source>
</evidence>
<gene>
    <name evidence="3" type="ORF">DB31_5561</name>
</gene>
<feature type="compositionally biased region" description="Low complexity" evidence="1">
    <location>
        <begin position="200"/>
        <end position="226"/>
    </location>
</feature>
<dbReference type="GO" id="GO:0008233">
    <property type="term" value="F:peptidase activity"/>
    <property type="evidence" value="ECO:0007669"/>
    <property type="project" value="InterPro"/>
</dbReference>
<protein>
    <recommendedName>
        <fullName evidence="2">Peptidase C39 domain-containing protein</fullName>
    </recommendedName>
</protein>
<organism evidence="3 4">
    <name type="scientific">Hyalangium minutum</name>
    <dbReference type="NCBI Taxonomy" id="394096"/>
    <lineage>
        <taxon>Bacteria</taxon>
        <taxon>Pseudomonadati</taxon>
        <taxon>Myxococcota</taxon>
        <taxon>Myxococcia</taxon>
        <taxon>Myxococcales</taxon>
        <taxon>Cystobacterineae</taxon>
        <taxon>Archangiaceae</taxon>
        <taxon>Hyalangium</taxon>
    </lineage>
</organism>
<dbReference type="Gene3D" id="3.90.70.10">
    <property type="entry name" value="Cysteine proteinases"/>
    <property type="match status" value="1"/>
</dbReference>
<reference evidence="3 4" key="1">
    <citation type="submission" date="2014-04" db="EMBL/GenBank/DDBJ databases">
        <title>Genome assembly of Hyalangium minutum DSM 14724.</title>
        <authorList>
            <person name="Sharma G."/>
            <person name="Subramanian S."/>
        </authorList>
    </citation>
    <scope>NUCLEOTIDE SEQUENCE [LARGE SCALE GENOMIC DNA]</scope>
    <source>
        <strain evidence="3 4">DSM 14724</strain>
    </source>
</reference>
<dbReference type="STRING" id="394096.DB31_5561"/>
<proteinExistence type="predicted"/>
<dbReference type="GO" id="GO:0005524">
    <property type="term" value="F:ATP binding"/>
    <property type="evidence" value="ECO:0007669"/>
    <property type="project" value="InterPro"/>
</dbReference>
<feature type="domain" description="Peptidase C39" evidence="2">
    <location>
        <begin position="48"/>
        <end position="177"/>
    </location>
</feature>
<dbReference type="InterPro" id="IPR005074">
    <property type="entry name" value="Peptidase_C39"/>
</dbReference>
<feature type="region of interest" description="Disordered" evidence="1">
    <location>
        <begin position="197"/>
        <end position="226"/>
    </location>
</feature>
<keyword evidence="4" id="KW-1185">Reference proteome</keyword>